<evidence type="ECO:0000256" key="1">
    <source>
        <dbReference type="SAM" id="MobiDB-lite"/>
    </source>
</evidence>
<dbReference type="PANTHER" id="PTHR23098:SF22">
    <property type="entry name" value="MYB-LIKE DOMAIN-CONTAINING PROTEIN"/>
    <property type="match status" value="1"/>
</dbReference>
<accession>A0A8K1G6P3</accession>
<dbReference type="GO" id="GO:0005634">
    <property type="term" value="C:nucleus"/>
    <property type="evidence" value="ECO:0007669"/>
    <property type="project" value="TreeGrafter"/>
</dbReference>
<feature type="compositionally biased region" description="Low complexity" evidence="1">
    <location>
        <begin position="251"/>
        <end position="265"/>
    </location>
</feature>
<organism evidence="3 4">
    <name type="scientific">Zosterops borbonicus</name>
    <dbReference type="NCBI Taxonomy" id="364589"/>
    <lineage>
        <taxon>Eukaryota</taxon>
        <taxon>Metazoa</taxon>
        <taxon>Chordata</taxon>
        <taxon>Craniata</taxon>
        <taxon>Vertebrata</taxon>
        <taxon>Euteleostomi</taxon>
        <taxon>Archelosauria</taxon>
        <taxon>Archosauria</taxon>
        <taxon>Dinosauria</taxon>
        <taxon>Saurischia</taxon>
        <taxon>Theropoda</taxon>
        <taxon>Coelurosauria</taxon>
        <taxon>Aves</taxon>
        <taxon>Neognathae</taxon>
        <taxon>Neoaves</taxon>
        <taxon>Telluraves</taxon>
        <taxon>Australaves</taxon>
        <taxon>Passeriformes</taxon>
        <taxon>Sylvioidea</taxon>
        <taxon>Zosteropidae</taxon>
        <taxon>Zosterops</taxon>
    </lineage>
</organism>
<feature type="domain" description="Myb/SANT-like DNA-binding" evidence="2">
    <location>
        <begin position="16"/>
        <end position="91"/>
    </location>
</feature>
<gene>
    <name evidence="3" type="ORF">HGM15179_014142</name>
</gene>
<feature type="region of interest" description="Disordered" evidence="1">
    <location>
        <begin position="84"/>
        <end position="272"/>
    </location>
</feature>
<dbReference type="OrthoDB" id="9940550at2759"/>
<keyword evidence="4" id="KW-1185">Reference proteome</keyword>
<sequence>MAAAGGGGARRGLLKRKPNFTLQELEVLMSEVLRYEPLLFGAAAGSVNAYEKQKIWWRITHKVNAAGRHQRDIGEVKNRWRGLRRRAGDKISRHRLERQGPAGRAAARTGSTGSTGSNGNGAAEPGPGPAPGPVWAPRGAAGTDPPVRSAEGSAERGIKEEPVKEEPVEVKTEPFPGPAADGVPGRGSDCRLPRPGLCPPGELCEGWSRSPPRPAPSELSLGDLGGQQEPLGSDFPSLLLEPGPEQLSHCGAGEAGSPGAAGPDGTPERPQLSLVQSSERLVQEMRAFRREYAESRRETAAVLRGIAQALGALSRSLADIRDLYLRERGAPKP</sequence>
<comment type="caution">
    <text evidence="3">The sequence shown here is derived from an EMBL/GenBank/DDBJ whole genome shotgun (WGS) entry which is preliminary data.</text>
</comment>
<dbReference type="EMBL" id="SWJQ01000554">
    <property type="protein sequence ID" value="TRZ12921.1"/>
    <property type="molecule type" value="Genomic_DNA"/>
</dbReference>
<evidence type="ECO:0000313" key="4">
    <source>
        <dbReference type="Proteomes" id="UP000796761"/>
    </source>
</evidence>
<feature type="compositionally biased region" description="Basic and acidic residues" evidence="1">
    <location>
        <begin position="153"/>
        <end position="172"/>
    </location>
</feature>
<name>A0A8K1G6P3_9PASS</name>
<protein>
    <recommendedName>
        <fullName evidence="2">Myb/SANT-like DNA-binding domain-containing protein</fullName>
    </recommendedName>
</protein>
<dbReference type="Pfam" id="PF13873">
    <property type="entry name" value="Myb_DNA-bind_5"/>
    <property type="match status" value="1"/>
</dbReference>
<dbReference type="InterPro" id="IPR028002">
    <property type="entry name" value="Myb_DNA-bind_5"/>
</dbReference>
<reference evidence="3" key="1">
    <citation type="submission" date="2019-04" db="EMBL/GenBank/DDBJ databases">
        <title>Genome assembly of Zosterops borbonicus 15179.</title>
        <authorList>
            <person name="Leroy T."/>
            <person name="Anselmetti Y."/>
            <person name="Tilak M.-K."/>
            <person name="Nabholz B."/>
        </authorList>
    </citation>
    <scope>NUCLEOTIDE SEQUENCE</scope>
    <source>
        <strain evidence="3">HGM_15179</strain>
        <tissue evidence="3">Muscle</tissue>
    </source>
</reference>
<proteinExistence type="predicted"/>
<dbReference type="AlphaFoldDB" id="A0A8K1G6P3"/>
<feature type="compositionally biased region" description="Low complexity" evidence="1">
    <location>
        <begin position="102"/>
        <end position="125"/>
    </location>
</feature>
<evidence type="ECO:0000259" key="2">
    <source>
        <dbReference type="Pfam" id="PF13873"/>
    </source>
</evidence>
<dbReference type="Proteomes" id="UP000796761">
    <property type="component" value="Unassembled WGS sequence"/>
</dbReference>
<evidence type="ECO:0000313" key="3">
    <source>
        <dbReference type="EMBL" id="TRZ12921.1"/>
    </source>
</evidence>
<dbReference type="PANTHER" id="PTHR23098">
    <property type="entry name" value="AGAP001331-PA-RELATED"/>
    <property type="match status" value="1"/>
</dbReference>